<keyword evidence="2" id="KW-1185">Reference proteome</keyword>
<feature type="signal peptide" evidence="1">
    <location>
        <begin position="1"/>
        <end position="17"/>
    </location>
</feature>
<sequence>MRIVQFFLLLFLTYSNALSPHPGAVIRISPESIKQQIYSLLEAIEEVGRTFYYPDTGYHKVPHTRGLRLRLLEIHVTELSINKDKTIVNIDEQGNIFFEWEKAHALRVAHYRLHWNQIVPVTFAGDVWGKGSETSISVKLKIENRNERPFLTIVDKKFHVGSITFKGKGGDIGWLLNIFRGTLKPYVLSLINDNGNTMLGDILNKLSQDLQKMKIESGLKTPGFNVNFGLMNQPQLKPLELRIPIIAQFWFNGHRDDNPPTVFPSKDPFPLNPPDRQFCLNTDSNLAFRSAVYAFNVSDKAVFRIDQPIFGKLSPERRNFMLCNCQGENCLISMVPKLKEKCPNGKSIWIHGILQVGADLLANNSGLIFYASGNGNFSVDFGDEYDEDGEEENALTLLSMKANVGVLIEKDVTISDWTVHGKSKIFYTHLEATTIFGDIIPKPVLELIWSTALKDVAQIIANGVLDNGMPLPPIDYISFKNAQIKFNGPLVEFCSDFNVDFMKILKPKIREIAEEKMEEFFEKQTKKFQKYLRKKYPIDKIIGI</sequence>
<dbReference type="InterPro" id="IPR017943">
    <property type="entry name" value="Bactericidal_perm-incr_a/b_dom"/>
</dbReference>
<keyword evidence="1" id="KW-0732">Signal</keyword>
<evidence type="ECO:0000256" key="1">
    <source>
        <dbReference type="SAM" id="SignalP"/>
    </source>
</evidence>
<dbReference type="PANTHER" id="PTHR10504:SF133">
    <property type="entry name" value="LIPID-BINDING SERUM GLYCOPROTEIN C-TERMINAL DOMAIN-CONTAINING PROTEIN"/>
    <property type="match status" value="1"/>
</dbReference>
<accession>A0A914P567</accession>
<feature type="chain" id="PRO_5037769055" evidence="1">
    <location>
        <begin position="18"/>
        <end position="544"/>
    </location>
</feature>
<dbReference type="SUPFAM" id="SSF55394">
    <property type="entry name" value="Bactericidal permeability-increasing protein, BPI"/>
    <property type="match status" value="2"/>
</dbReference>
<dbReference type="AlphaFoldDB" id="A0A914P567"/>
<dbReference type="WBParaSite" id="PDA_v2.g10210.t1">
    <property type="protein sequence ID" value="PDA_v2.g10210.t1"/>
    <property type="gene ID" value="PDA_v2.g10210"/>
</dbReference>
<name>A0A914P567_9BILA</name>
<dbReference type="InterPro" id="IPR032942">
    <property type="entry name" value="BPI/LBP/Plunc"/>
</dbReference>
<proteinExistence type="predicted"/>
<reference evidence="3" key="1">
    <citation type="submission" date="2022-11" db="UniProtKB">
        <authorList>
            <consortium name="WormBaseParasite"/>
        </authorList>
    </citation>
    <scope>IDENTIFICATION</scope>
</reference>
<evidence type="ECO:0000313" key="2">
    <source>
        <dbReference type="Proteomes" id="UP000887578"/>
    </source>
</evidence>
<dbReference type="Proteomes" id="UP000887578">
    <property type="component" value="Unplaced"/>
</dbReference>
<dbReference type="GO" id="GO:0008289">
    <property type="term" value="F:lipid binding"/>
    <property type="evidence" value="ECO:0007669"/>
    <property type="project" value="InterPro"/>
</dbReference>
<dbReference type="GO" id="GO:0005615">
    <property type="term" value="C:extracellular space"/>
    <property type="evidence" value="ECO:0007669"/>
    <property type="project" value="TreeGrafter"/>
</dbReference>
<dbReference type="Gene3D" id="3.15.20.10">
    <property type="entry name" value="Bactericidal permeability-increasing protein, domain 2"/>
    <property type="match status" value="1"/>
</dbReference>
<dbReference type="PANTHER" id="PTHR10504">
    <property type="entry name" value="BACTERICIDAL PERMEABILITY-INCREASING BPI PROTEIN-RELATED"/>
    <property type="match status" value="1"/>
</dbReference>
<dbReference type="Gene3D" id="3.15.10.10">
    <property type="entry name" value="Bactericidal permeability-increasing protein, domain 1"/>
    <property type="match status" value="1"/>
</dbReference>
<evidence type="ECO:0000313" key="3">
    <source>
        <dbReference type="WBParaSite" id="PDA_v2.g10210.t1"/>
    </source>
</evidence>
<organism evidence="2 3">
    <name type="scientific">Panagrolaimus davidi</name>
    <dbReference type="NCBI Taxonomy" id="227884"/>
    <lineage>
        <taxon>Eukaryota</taxon>
        <taxon>Metazoa</taxon>
        <taxon>Ecdysozoa</taxon>
        <taxon>Nematoda</taxon>
        <taxon>Chromadorea</taxon>
        <taxon>Rhabditida</taxon>
        <taxon>Tylenchina</taxon>
        <taxon>Panagrolaimomorpha</taxon>
        <taxon>Panagrolaimoidea</taxon>
        <taxon>Panagrolaimidae</taxon>
        <taxon>Panagrolaimus</taxon>
    </lineage>
</organism>
<protein>
    <submittedName>
        <fullName evidence="3">Uncharacterized protein</fullName>
    </submittedName>
</protein>